<reference evidence="8 9" key="1">
    <citation type="submission" date="2018-06" db="EMBL/GenBank/DDBJ databases">
        <title>Spirosoma sp. HMF3257 Genome sequencing and assembly.</title>
        <authorList>
            <person name="Kang H."/>
            <person name="Cha I."/>
            <person name="Kim H."/>
            <person name="Kang J."/>
            <person name="Joh K."/>
        </authorList>
    </citation>
    <scope>NUCLEOTIDE SEQUENCE [LARGE SCALE GENOMIC DNA]</scope>
    <source>
        <strain evidence="8 9">HMF3257</strain>
    </source>
</reference>
<dbReference type="PANTHER" id="PTHR43811">
    <property type="entry name" value="FKBP-TYPE PEPTIDYL-PROLYL CIS-TRANS ISOMERASE FKPA"/>
    <property type="match status" value="1"/>
</dbReference>
<evidence type="ECO:0000256" key="1">
    <source>
        <dbReference type="ARBA" id="ARBA00000971"/>
    </source>
</evidence>
<dbReference type="OrthoDB" id="979394at2"/>
<evidence type="ECO:0000256" key="4">
    <source>
        <dbReference type="ARBA" id="ARBA00023235"/>
    </source>
</evidence>
<comment type="caution">
    <text evidence="8">The sequence shown here is derived from an EMBL/GenBank/DDBJ whole genome shotgun (WGS) entry which is preliminary data.</text>
</comment>
<dbReference type="AlphaFoldDB" id="A0A327NVL3"/>
<evidence type="ECO:0000256" key="5">
    <source>
        <dbReference type="PROSITE-ProRule" id="PRU00277"/>
    </source>
</evidence>
<comment type="similarity">
    <text evidence="2 6">Belongs to the FKBP-type PPIase family.</text>
</comment>
<dbReference type="EC" id="5.2.1.8" evidence="6"/>
<dbReference type="Proteomes" id="UP000249016">
    <property type="component" value="Unassembled WGS sequence"/>
</dbReference>
<feature type="domain" description="PPIase FKBP-type" evidence="7">
    <location>
        <begin position="75"/>
        <end position="169"/>
    </location>
</feature>
<keyword evidence="4 5" id="KW-0413">Isomerase</keyword>
<dbReference type="RefSeq" id="WP_111347413.1">
    <property type="nucleotide sequence ID" value="NZ_WPIM01000001.1"/>
</dbReference>
<dbReference type="PROSITE" id="PS50059">
    <property type="entry name" value="FKBP_PPIASE"/>
    <property type="match status" value="2"/>
</dbReference>
<proteinExistence type="inferred from homology"/>
<evidence type="ECO:0000259" key="7">
    <source>
        <dbReference type="PROSITE" id="PS50059"/>
    </source>
</evidence>
<keyword evidence="9" id="KW-1185">Reference proteome</keyword>
<gene>
    <name evidence="8" type="ORF">HMF3257_28555</name>
</gene>
<dbReference type="Gene3D" id="3.10.50.40">
    <property type="match status" value="2"/>
</dbReference>
<evidence type="ECO:0000313" key="8">
    <source>
        <dbReference type="EMBL" id="RAI78643.1"/>
    </source>
</evidence>
<accession>A0A327NVL3</accession>
<evidence type="ECO:0000256" key="2">
    <source>
        <dbReference type="ARBA" id="ARBA00006577"/>
    </source>
</evidence>
<feature type="domain" description="PPIase FKBP-type" evidence="7">
    <location>
        <begin position="211"/>
        <end position="295"/>
    </location>
</feature>
<dbReference type="Pfam" id="PF00254">
    <property type="entry name" value="FKBP_C"/>
    <property type="match status" value="2"/>
</dbReference>
<dbReference type="GO" id="GO:0003755">
    <property type="term" value="F:peptidyl-prolyl cis-trans isomerase activity"/>
    <property type="evidence" value="ECO:0007669"/>
    <property type="project" value="UniProtKB-UniRule"/>
</dbReference>
<dbReference type="PROSITE" id="PS51257">
    <property type="entry name" value="PROKAR_LIPOPROTEIN"/>
    <property type="match status" value="1"/>
</dbReference>
<protein>
    <recommendedName>
        <fullName evidence="6">Peptidyl-prolyl cis-trans isomerase</fullName>
        <ecNumber evidence="6">5.2.1.8</ecNumber>
    </recommendedName>
</protein>
<dbReference type="SUPFAM" id="SSF54534">
    <property type="entry name" value="FKBP-like"/>
    <property type="match status" value="2"/>
</dbReference>
<evidence type="ECO:0000256" key="6">
    <source>
        <dbReference type="RuleBase" id="RU003915"/>
    </source>
</evidence>
<name>A0A327NVL3_9BACT</name>
<dbReference type="InterPro" id="IPR001179">
    <property type="entry name" value="PPIase_FKBP_dom"/>
</dbReference>
<evidence type="ECO:0000313" key="9">
    <source>
        <dbReference type="Proteomes" id="UP000249016"/>
    </source>
</evidence>
<evidence type="ECO:0000256" key="3">
    <source>
        <dbReference type="ARBA" id="ARBA00023110"/>
    </source>
</evidence>
<comment type="catalytic activity">
    <reaction evidence="1 5 6">
        <text>[protein]-peptidylproline (omega=180) = [protein]-peptidylproline (omega=0)</text>
        <dbReference type="Rhea" id="RHEA:16237"/>
        <dbReference type="Rhea" id="RHEA-COMP:10747"/>
        <dbReference type="Rhea" id="RHEA-COMP:10748"/>
        <dbReference type="ChEBI" id="CHEBI:83833"/>
        <dbReference type="ChEBI" id="CHEBI:83834"/>
        <dbReference type="EC" id="5.2.1.8"/>
    </reaction>
</comment>
<dbReference type="EMBL" id="QLII01000001">
    <property type="protein sequence ID" value="RAI78643.1"/>
    <property type="molecule type" value="Genomic_DNA"/>
</dbReference>
<dbReference type="PANTHER" id="PTHR43811:SF19">
    <property type="entry name" value="39 KDA FK506-BINDING NUCLEAR PROTEIN"/>
    <property type="match status" value="1"/>
</dbReference>
<keyword evidence="3 5" id="KW-0697">Rotamase</keyword>
<sequence length="295" mass="31698">MRKLPVFMFGLLLMGGLSSCQKEDVGLSDDQILESNKADILDYAARKSLGGSMTSTGVYYALNKASGSTVAPGVGQEVEFNYKLYLLSRNSANAVIETFVDSTYATKSSYVYIVANTPGLTEGLLKMNEGDQSYILLPSTYAFGRTGAGNGVIPPNSPVRIDVKMKRARTEDQQIDEYLTANKLTPTEVTQSGLRFVRTLTNSAGATTTPTQTLTIKYRGQLLRATSAFDSTGTGTYSSVASQFVPGFAEGLAKLRVGEKATIVFPSKIGYGSTGYQVIPAYAPLRFDIELVSAQ</sequence>
<dbReference type="InterPro" id="IPR046357">
    <property type="entry name" value="PPIase_dom_sf"/>
</dbReference>
<organism evidence="8 9">
    <name type="scientific">Spirosoma telluris</name>
    <dbReference type="NCBI Taxonomy" id="2183553"/>
    <lineage>
        <taxon>Bacteria</taxon>
        <taxon>Pseudomonadati</taxon>
        <taxon>Bacteroidota</taxon>
        <taxon>Cytophagia</taxon>
        <taxon>Cytophagales</taxon>
        <taxon>Cytophagaceae</taxon>
        <taxon>Spirosoma</taxon>
    </lineage>
</organism>